<evidence type="ECO:0000313" key="3">
    <source>
        <dbReference type="EMBL" id="MBA8823116.1"/>
    </source>
</evidence>
<dbReference type="PANTHER" id="PTHR31616">
    <property type="entry name" value="TREHALASE"/>
    <property type="match status" value="1"/>
</dbReference>
<dbReference type="GO" id="GO:0015927">
    <property type="term" value="F:trehalase activity"/>
    <property type="evidence" value="ECO:0007669"/>
    <property type="project" value="TreeGrafter"/>
</dbReference>
<gene>
    <name evidence="3" type="ORF">FHX42_000445</name>
</gene>
<dbReference type="InterPro" id="IPR045582">
    <property type="entry name" value="Trehalase-like_N"/>
</dbReference>
<dbReference type="AlphaFoldDB" id="A0A839DS73"/>
<dbReference type="InterPro" id="IPR008928">
    <property type="entry name" value="6-hairpin_glycosidase_sf"/>
</dbReference>
<comment type="caution">
    <text evidence="3">The sequence shown here is derived from an EMBL/GenBank/DDBJ whole genome shotgun (WGS) entry which is preliminary data.</text>
</comment>
<accession>A0A839DS73</accession>
<feature type="domain" description="Trehalase-like N-terminal" evidence="2">
    <location>
        <begin position="22"/>
        <end position="199"/>
    </location>
</feature>
<dbReference type="InterPro" id="IPR012341">
    <property type="entry name" value="6hp_glycosidase-like_sf"/>
</dbReference>
<dbReference type="PANTHER" id="PTHR31616:SF10">
    <property type="entry name" value="TREHALASE"/>
    <property type="match status" value="1"/>
</dbReference>
<proteinExistence type="predicted"/>
<evidence type="ECO:0008006" key="5">
    <source>
        <dbReference type="Google" id="ProtNLM"/>
    </source>
</evidence>
<reference evidence="3 4" key="1">
    <citation type="submission" date="2020-07" db="EMBL/GenBank/DDBJ databases">
        <title>Sequencing the genomes of 1000 actinobacteria strains.</title>
        <authorList>
            <person name="Klenk H.-P."/>
        </authorList>
    </citation>
    <scope>NUCLEOTIDE SEQUENCE [LARGE SCALE GENOMIC DNA]</scope>
    <source>
        <strain evidence="3 4">DSM 45975</strain>
    </source>
</reference>
<dbReference type="Proteomes" id="UP000569329">
    <property type="component" value="Unassembled WGS sequence"/>
</dbReference>
<dbReference type="Pfam" id="PF00723">
    <property type="entry name" value="Glyco_hydro_15"/>
    <property type="match status" value="1"/>
</dbReference>
<evidence type="ECO:0000259" key="2">
    <source>
        <dbReference type="Pfam" id="PF19291"/>
    </source>
</evidence>
<dbReference type="RefSeq" id="WP_235986877.1">
    <property type="nucleotide sequence ID" value="NZ_JACGWZ010000001.1"/>
</dbReference>
<dbReference type="Pfam" id="PF19291">
    <property type="entry name" value="TREH_N"/>
    <property type="match status" value="1"/>
</dbReference>
<dbReference type="InterPro" id="IPR011613">
    <property type="entry name" value="GH15-like"/>
</dbReference>
<evidence type="ECO:0000313" key="4">
    <source>
        <dbReference type="Proteomes" id="UP000569329"/>
    </source>
</evidence>
<sequence length="594" mass="65537">MSAERSGSSVQQLFPPHVLREYALIADGYRGAVCGPHGEIVWMCAPQWDDDAVFSALLGGRGVYAITPVEAFVWGGNYENRSLIWRNRWVTTSTVVECREALAYPGDPDRVVLLRRIEAVEREVRLRVELDVRAGFGAEPMTEMRLDEHGRWTGRSGSLHLRWSGAPEAVLDEDGVLRTEITVPSGGYHDLVLELGSGSPGRPVDPATAWNGTANAWKRAVPEFGDTLAPRDSQQAHAVLRGLTRPSGGMVAAATMSLPERAEQGRNFDYRYAWIRDQCYAGIAVAAHGPDPLLDETVEFMTARLLDDGDALKPAYTVCGESIPDEQRLSLPGYPGGQKIIKGNWVTRQFQLDAFGELLQLLAAAARHDRLDRDGWRAMQVAADAISKHWQRPEAGLWELGEEWWTHSRLSCVAGLHAAAAVSPTTKDTNGMLALADAILAETSRRCLHPHGYWQRSPAHSGPDAALLLPPVRGALSQDDPRTRATLETVRQQLCVDGYVYRFPQAPRRLGDVEGAFLLCGFVMTLADWYQGNRQRAVRWFERNRAACGPPGLFSEEYDVAQRQLRGNLPQAFVHAMLLECAGHVTPAHVTGSE</sequence>
<feature type="domain" description="GH15-like" evidence="1">
    <location>
        <begin position="244"/>
        <end position="582"/>
    </location>
</feature>
<protein>
    <recommendedName>
        <fullName evidence="5">Glycoside hydrolase</fullName>
    </recommendedName>
</protein>
<dbReference type="EMBL" id="JACGWZ010000001">
    <property type="protein sequence ID" value="MBA8823116.1"/>
    <property type="molecule type" value="Genomic_DNA"/>
</dbReference>
<keyword evidence="4" id="KW-1185">Reference proteome</keyword>
<dbReference type="GO" id="GO:0005993">
    <property type="term" value="P:trehalose catabolic process"/>
    <property type="evidence" value="ECO:0007669"/>
    <property type="project" value="TreeGrafter"/>
</dbReference>
<dbReference type="SUPFAM" id="SSF48208">
    <property type="entry name" value="Six-hairpin glycosidases"/>
    <property type="match status" value="1"/>
</dbReference>
<evidence type="ECO:0000259" key="1">
    <source>
        <dbReference type="Pfam" id="PF00723"/>
    </source>
</evidence>
<name>A0A839DS73_9PSEU</name>
<organism evidence="3 4">
    <name type="scientific">Halosaccharopolyspora lacisalsi</name>
    <dbReference type="NCBI Taxonomy" id="1000566"/>
    <lineage>
        <taxon>Bacteria</taxon>
        <taxon>Bacillati</taxon>
        <taxon>Actinomycetota</taxon>
        <taxon>Actinomycetes</taxon>
        <taxon>Pseudonocardiales</taxon>
        <taxon>Pseudonocardiaceae</taxon>
        <taxon>Halosaccharopolyspora</taxon>
    </lineage>
</organism>
<dbReference type="Gene3D" id="1.50.10.10">
    <property type="match status" value="1"/>
</dbReference>